<name>A0A7Z1N2D1_STAHA</name>
<dbReference type="AlphaFoldDB" id="A0A7Z1N2D1"/>
<dbReference type="EMBL" id="PGWX01000347">
    <property type="protein sequence ID" value="PPJ73430.1"/>
    <property type="molecule type" value="Genomic_DNA"/>
</dbReference>
<dbReference type="RefSeq" id="WP_053019905.1">
    <property type="nucleotide sequence ID" value="NZ_CAJCGY010000037.1"/>
</dbReference>
<organism evidence="1 2">
    <name type="scientific">Staphylococcus haemolyticus</name>
    <dbReference type="NCBI Taxonomy" id="1283"/>
    <lineage>
        <taxon>Bacteria</taxon>
        <taxon>Bacillati</taxon>
        <taxon>Bacillota</taxon>
        <taxon>Bacilli</taxon>
        <taxon>Bacillales</taxon>
        <taxon>Staphylococcaceae</taxon>
        <taxon>Staphylococcus</taxon>
    </lineage>
</organism>
<accession>A0A7Z1N2D1</accession>
<evidence type="ECO:0000313" key="2">
    <source>
        <dbReference type="Proteomes" id="UP000238153"/>
    </source>
</evidence>
<dbReference type="Proteomes" id="UP000238153">
    <property type="component" value="Unassembled WGS sequence"/>
</dbReference>
<comment type="caution">
    <text evidence="1">The sequence shown here is derived from an EMBL/GenBank/DDBJ whole genome shotgun (WGS) entry which is preliminary data.</text>
</comment>
<sequence>MLNKKNRVEAVNSLEKAIQNFEIEKAYMVTQSEKLYKERLVLKDNIKKVWQFLNSMRNKPEEVKIQVEKLKIEFKKFENFVSEINEEVDMSFKKTAGGAGSGVVAGAGVAAFGPSAAMAIATTFGTASTGTAISTLSGAAATNAALAWLGGGALAAGGGGTAAGSALLALSGPIGWTIGGVSIATAGFLRNSKNKKVANEARAKEVEVQAQIKMLKGASEEIIETTKLTETTNTVIDPYYDNILNRTAKYKSDYKEIKLAGDNDLIKDLGSLINQTKGATELLNRAIGKVS</sequence>
<evidence type="ECO:0000313" key="1">
    <source>
        <dbReference type="EMBL" id="PPJ73430.1"/>
    </source>
</evidence>
<reference evidence="1 2" key="1">
    <citation type="submission" date="2017-11" db="EMBL/GenBank/DDBJ databases">
        <authorList>
            <person name="Founou R.C."/>
            <person name="Founou L."/>
            <person name="Allam M."/>
            <person name="Ismail A."/>
            <person name="Essack S.Y."/>
        </authorList>
    </citation>
    <scope>NUCLEOTIDE SEQUENCE [LARGE SCALE GENOMIC DNA]</scope>
    <source>
        <strain evidence="1 2">G811N2B1</strain>
    </source>
</reference>
<gene>
    <name evidence="1" type="ORF">CV019_09440</name>
</gene>
<proteinExistence type="predicted"/>
<protein>
    <submittedName>
        <fullName evidence="1">DNA polymerase III subunit gamma/tau</fullName>
    </submittedName>
</protein>